<organism evidence="2 3">
    <name type="scientific">Hyphobacterium lacteum</name>
    <dbReference type="NCBI Taxonomy" id="3116575"/>
    <lineage>
        <taxon>Bacteria</taxon>
        <taxon>Pseudomonadati</taxon>
        <taxon>Pseudomonadota</taxon>
        <taxon>Alphaproteobacteria</taxon>
        <taxon>Maricaulales</taxon>
        <taxon>Maricaulaceae</taxon>
        <taxon>Hyphobacterium</taxon>
    </lineage>
</organism>
<keyword evidence="1" id="KW-0812">Transmembrane</keyword>
<proteinExistence type="predicted"/>
<dbReference type="Proteomes" id="UP001354971">
    <property type="component" value="Unassembled WGS sequence"/>
</dbReference>
<comment type="caution">
    <text evidence="2">The sequence shown here is derived from an EMBL/GenBank/DDBJ whole genome shotgun (WGS) entry which is preliminary data.</text>
</comment>
<evidence type="ECO:0000313" key="3">
    <source>
        <dbReference type="Proteomes" id="UP001354971"/>
    </source>
</evidence>
<protein>
    <submittedName>
        <fullName evidence="2">Uncharacterized protein</fullName>
    </submittedName>
</protein>
<reference evidence="2 3" key="1">
    <citation type="submission" date="2024-01" db="EMBL/GenBank/DDBJ databases">
        <title>Hyphobacterium bacterium isolated from marine sediment.</title>
        <authorList>
            <person name="Zhao S."/>
        </authorList>
    </citation>
    <scope>NUCLEOTIDE SEQUENCE [LARGE SCALE GENOMIC DNA]</scope>
    <source>
        <strain evidence="3">HN65</strain>
    </source>
</reference>
<evidence type="ECO:0000256" key="1">
    <source>
        <dbReference type="SAM" id="Phobius"/>
    </source>
</evidence>
<dbReference type="EMBL" id="JAZDRP010000008">
    <property type="protein sequence ID" value="MEE2527082.1"/>
    <property type="molecule type" value="Genomic_DNA"/>
</dbReference>
<feature type="transmembrane region" description="Helical" evidence="1">
    <location>
        <begin position="39"/>
        <end position="57"/>
    </location>
</feature>
<feature type="transmembrane region" description="Helical" evidence="1">
    <location>
        <begin position="69"/>
        <end position="90"/>
    </location>
</feature>
<sequence>MNRLIVSLAFFTGTAVLLGFFILPALANSAVGYRVILPGVLYFIFGFGLLAGAFWTWRLVRPASRPEQIVLGISALSGLAFGVRMVLVTFG</sequence>
<keyword evidence="3" id="KW-1185">Reference proteome</keyword>
<name>A0ABU7LT35_9PROT</name>
<accession>A0ABU7LT35</accession>
<dbReference type="RefSeq" id="WP_330199746.1">
    <property type="nucleotide sequence ID" value="NZ_JAZDRP010000008.1"/>
</dbReference>
<evidence type="ECO:0000313" key="2">
    <source>
        <dbReference type="EMBL" id="MEE2527082.1"/>
    </source>
</evidence>
<keyword evidence="1" id="KW-0472">Membrane</keyword>
<gene>
    <name evidence="2" type="ORF">V0U79_11945</name>
</gene>
<keyword evidence="1" id="KW-1133">Transmembrane helix</keyword>